<dbReference type="EMBL" id="JAUSRD010000012">
    <property type="protein sequence ID" value="MDP9895386.1"/>
    <property type="molecule type" value="Genomic_DNA"/>
</dbReference>
<accession>A0AAW8D1N3</accession>
<sequence length="150" mass="14833">MLKGLPNALMALARPVTVDAGCPRPNPAAGDGGAEIRGAAAAAALIGPVPNADGVVLATGAVTGAAAGGEMSGPEARVEADDCAGGLSTCVVPGFCATAAASPKLLRRRWSSSVIAMEAFQGSMAFFSRARGAQTLLGRLQTSLRSLALI</sequence>
<organism evidence="1 2">
    <name type="scientific">Variovorax boronicumulans</name>
    <dbReference type="NCBI Taxonomy" id="436515"/>
    <lineage>
        <taxon>Bacteria</taxon>
        <taxon>Pseudomonadati</taxon>
        <taxon>Pseudomonadota</taxon>
        <taxon>Betaproteobacteria</taxon>
        <taxon>Burkholderiales</taxon>
        <taxon>Comamonadaceae</taxon>
        <taxon>Variovorax</taxon>
    </lineage>
</organism>
<protein>
    <submittedName>
        <fullName evidence="1">Uncharacterized protein</fullName>
    </submittedName>
</protein>
<dbReference type="Proteomes" id="UP001242045">
    <property type="component" value="Unassembled WGS sequence"/>
</dbReference>
<evidence type="ECO:0000313" key="1">
    <source>
        <dbReference type="EMBL" id="MDP9895386.1"/>
    </source>
</evidence>
<evidence type="ECO:0000313" key="2">
    <source>
        <dbReference type="Proteomes" id="UP001242045"/>
    </source>
</evidence>
<gene>
    <name evidence="1" type="ORF">J2W31_004511</name>
</gene>
<dbReference type="RefSeq" id="WP_307698947.1">
    <property type="nucleotide sequence ID" value="NZ_JAUSSA010000013.1"/>
</dbReference>
<dbReference type="AlphaFoldDB" id="A0AAW8D1N3"/>
<comment type="caution">
    <text evidence="1">The sequence shown here is derived from an EMBL/GenBank/DDBJ whole genome shotgun (WGS) entry which is preliminary data.</text>
</comment>
<proteinExistence type="predicted"/>
<reference evidence="1" key="1">
    <citation type="submission" date="2023-07" db="EMBL/GenBank/DDBJ databases">
        <title>Sorghum-associated microbial communities from plants grown in Nebraska, USA.</title>
        <authorList>
            <person name="Schachtman D."/>
        </authorList>
    </citation>
    <scope>NUCLEOTIDE SEQUENCE</scope>
    <source>
        <strain evidence="1">DS3754</strain>
    </source>
</reference>
<name>A0AAW8D1N3_9BURK</name>